<reference evidence="2" key="1">
    <citation type="journal article" date="2019" name="Int. J. Syst. Evol. Microbiol.">
        <title>The Global Catalogue of Microorganisms (GCM) 10K type strain sequencing project: providing services to taxonomists for standard genome sequencing and annotation.</title>
        <authorList>
            <consortium name="The Broad Institute Genomics Platform"/>
            <consortium name="The Broad Institute Genome Sequencing Center for Infectious Disease"/>
            <person name="Wu L."/>
            <person name="Ma J."/>
        </authorList>
    </citation>
    <scope>NUCLEOTIDE SEQUENCE [LARGE SCALE GENOMIC DNA]</scope>
    <source>
        <strain evidence="2">JCM 18283</strain>
    </source>
</reference>
<gene>
    <name evidence="1" type="ORF">GCM10023313_25070</name>
</gene>
<name>A0ABP9FWH7_9SPHI</name>
<keyword evidence="2" id="KW-1185">Reference proteome</keyword>
<dbReference type="EMBL" id="BAABJI010000002">
    <property type="protein sequence ID" value="GAA4920267.1"/>
    <property type="molecule type" value="Genomic_DNA"/>
</dbReference>
<protein>
    <submittedName>
        <fullName evidence="1">Uncharacterized protein</fullName>
    </submittedName>
</protein>
<dbReference type="RefSeq" id="WP_345331555.1">
    <property type="nucleotide sequence ID" value="NZ_BAABJI010000002.1"/>
</dbReference>
<comment type="caution">
    <text evidence="1">The sequence shown here is derived from an EMBL/GenBank/DDBJ whole genome shotgun (WGS) entry which is preliminary data.</text>
</comment>
<evidence type="ECO:0000313" key="2">
    <source>
        <dbReference type="Proteomes" id="UP001501436"/>
    </source>
</evidence>
<evidence type="ECO:0000313" key="1">
    <source>
        <dbReference type="EMBL" id="GAA4920267.1"/>
    </source>
</evidence>
<dbReference type="Proteomes" id="UP001501436">
    <property type="component" value="Unassembled WGS sequence"/>
</dbReference>
<accession>A0ABP9FWH7</accession>
<organism evidence="1 2">
    <name type="scientific">Mucilaginibacter defluvii</name>
    <dbReference type="NCBI Taxonomy" id="1196019"/>
    <lineage>
        <taxon>Bacteria</taxon>
        <taxon>Pseudomonadati</taxon>
        <taxon>Bacteroidota</taxon>
        <taxon>Sphingobacteriia</taxon>
        <taxon>Sphingobacteriales</taxon>
        <taxon>Sphingobacteriaceae</taxon>
        <taxon>Mucilaginibacter</taxon>
    </lineage>
</organism>
<proteinExistence type="predicted"/>
<sequence>MPTNKQILNNLYGLMLEINYQQDDQDVLAELEAKPDSVVNNHLLKIKQLTAKLKADANRQRYADAVSQLQLLKQKGIEEFRKLFSPSDQTKLVPMFNRFTELSKKDEQEILEDQEMLHFMEILKDRANEADSNNG</sequence>